<dbReference type="InterPro" id="IPR002123">
    <property type="entry name" value="Plipid/glycerol_acylTrfase"/>
</dbReference>
<name>A0A9D4VVZ8_PEA</name>
<evidence type="ECO:0000259" key="1">
    <source>
        <dbReference type="Pfam" id="PF01553"/>
    </source>
</evidence>
<dbReference type="EMBL" id="JAMSHJ010000007">
    <property type="protein sequence ID" value="KAI5389884.1"/>
    <property type="molecule type" value="Genomic_DNA"/>
</dbReference>
<dbReference type="Proteomes" id="UP001058974">
    <property type="component" value="Chromosome 7"/>
</dbReference>
<dbReference type="GO" id="GO:0003841">
    <property type="term" value="F:1-acylglycerol-3-phosphate O-acyltransferase activity"/>
    <property type="evidence" value="ECO:0007669"/>
    <property type="project" value="TreeGrafter"/>
</dbReference>
<comment type="caution">
    <text evidence="2">The sequence shown here is derived from an EMBL/GenBank/DDBJ whole genome shotgun (WGS) entry which is preliminary data.</text>
</comment>
<feature type="domain" description="Phospholipid/glycerol acyltransferase" evidence="1">
    <location>
        <begin position="4"/>
        <end position="55"/>
    </location>
</feature>
<gene>
    <name evidence="2" type="ORF">KIW84_075262</name>
</gene>
<dbReference type="GO" id="GO:0012505">
    <property type="term" value="C:endomembrane system"/>
    <property type="evidence" value="ECO:0007669"/>
    <property type="project" value="TreeGrafter"/>
</dbReference>
<organism evidence="2 3">
    <name type="scientific">Pisum sativum</name>
    <name type="common">Garden pea</name>
    <name type="synonym">Lathyrus oleraceus</name>
    <dbReference type="NCBI Taxonomy" id="3888"/>
    <lineage>
        <taxon>Eukaryota</taxon>
        <taxon>Viridiplantae</taxon>
        <taxon>Streptophyta</taxon>
        <taxon>Embryophyta</taxon>
        <taxon>Tracheophyta</taxon>
        <taxon>Spermatophyta</taxon>
        <taxon>Magnoliopsida</taxon>
        <taxon>eudicotyledons</taxon>
        <taxon>Gunneridae</taxon>
        <taxon>Pentapetalae</taxon>
        <taxon>rosids</taxon>
        <taxon>fabids</taxon>
        <taxon>Fabales</taxon>
        <taxon>Fabaceae</taxon>
        <taxon>Papilionoideae</taxon>
        <taxon>50 kb inversion clade</taxon>
        <taxon>NPAAA clade</taxon>
        <taxon>Hologalegina</taxon>
        <taxon>IRL clade</taxon>
        <taxon>Fabeae</taxon>
        <taxon>Lathyrus</taxon>
    </lineage>
</organism>
<keyword evidence="3" id="KW-1185">Reference proteome</keyword>
<proteinExistence type="predicted"/>
<reference evidence="2 3" key="1">
    <citation type="journal article" date="2022" name="Nat. Genet.">
        <title>Improved pea reference genome and pan-genome highlight genomic features and evolutionary characteristics.</title>
        <authorList>
            <person name="Yang T."/>
            <person name="Liu R."/>
            <person name="Luo Y."/>
            <person name="Hu S."/>
            <person name="Wang D."/>
            <person name="Wang C."/>
            <person name="Pandey M.K."/>
            <person name="Ge S."/>
            <person name="Xu Q."/>
            <person name="Li N."/>
            <person name="Li G."/>
            <person name="Huang Y."/>
            <person name="Saxena R.K."/>
            <person name="Ji Y."/>
            <person name="Li M."/>
            <person name="Yan X."/>
            <person name="He Y."/>
            <person name="Liu Y."/>
            <person name="Wang X."/>
            <person name="Xiang C."/>
            <person name="Varshney R.K."/>
            <person name="Ding H."/>
            <person name="Gao S."/>
            <person name="Zong X."/>
        </authorList>
    </citation>
    <scope>NUCLEOTIDE SEQUENCE [LARGE SCALE GENOMIC DNA]</scope>
    <source>
        <strain evidence="2 3">cv. Zhongwan 6</strain>
    </source>
</reference>
<dbReference type="PANTHER" id="PTHR10983">
    <property type="entry name" value="1-ACYLGLYCEROL-3-PHOSPHATE ACYLTRANSFERASE-RELATED"/>
    <property type="match status" value="1"/>
</dbReference>
<evidence type="ECO:0000313" key="2">
    <source>
        <dbReference type="EMBL" id="KAI5389884.1"/>
    </source>
</evidence>
<dbReference type="Gramene" id="Psat07G0526200-T1">
    <property type="protein sequence ID" value="KAI5389884.1"/>
    <property type="gene ID" value="KIW84_075262"/>
</dbReference>
<accession>A0A9D4VVZ8</accession>
<dbReference type="PANTHER" id="PTHR10983:SF24">
    <property type="entry name" value="1-ACYLGLYCEROL-3-PHOSPHATE O-ACYLTRANSFERASE 3, ISOFORM E-RELATED"/>
    <property type="match status" value="1"/>
</dbReference>
<protein>
    <recommendedName>
        <fullName evidence="1">Phospholipid/glycerol acyltransferase domain-containing protein</fullName>
    </recommendedName>
</protein>
<dbReference type="AlphaFoldDB" id="A0A9D4VVZ8"/>
<dbReference type="Pfam" id="PF01553">
    <property type="entry name" value="Acyltransferase"/>
    <property type="match status" value="1"/>
</dbReference>
<evidence type="ECO:0000313" key="3">
    <source>
        <dbReference type="Proteomes" id="UP001058974"/>
    </source>
</evidence>
<sequence length="179" mass="20115">MGKEHALVISNHESDIDWLVGWTIVERSGCLGSTLAEMKKSSKFLPVIGWSMRTVEPHSSTESRKNPKSNPEIKTIFTDHSCSVSNRVRASTLVNLPAAAVARPSSFVPLGVHCKRVHFAYQRTHPWIELENYYPVSTSHKGPLFLTCTKKATLILNKTSPRGSFEPRHLEPSLRLPWN</sequence>